<accession>A0A6H1ZL72</accession>
<evidence type="ECO:0000313" key="1">
    <source>
        <dbReference type="EMBL" id="QJA48015.1"/>
    </source>
</evidence>
<protein>
    <submittedName>
        <fullName evidence="1">Uncharacterized protein</fullName>
    </submittedName>
</protein>
<organism evidence="1">
    <name type="scientific">viral metagenome</name>
    <dbReference type="NCBI Taxonomy" id="1070528"/>
    <lineage>
        <taxon>unclassified sequences</taxon>
        <taxon>metagenomes</taxon>
        <taxon>organismal metagenomes</taxon>
    </lineage>
</organism>
<name>A0A6H1ZL72_9ZZZZ</name>
<sequence length="354" mass="35809">MGARTSDSGFQKKSVSGAIVSQANSDITAFVPASNLGADLGTASLQWGNLYVSTTTISGAASGTTKFGSCSTSHTLTASGDVIICGKQEVDGETWFDSASGVHLPKLTFSDQGDNDYLAMIDANQLGLYINSGQIGAITSASLLKINAVNSLTASGILSLYGGGTGGYTRIGSAATTGHGLAAANDLLIGGASEFDGTAWFDGASTFYGAITFSGSANGGIKQSADDGLMIAPATTDGQTNNNVIITNFANSGKDHDHDTPSLNPTLFIHSNLDPDTDNTQWISMAFVSSTDTGLIKSGSGAIGILSSTNTSTLRVGVTGLSAGCIAIQDNDKGGFTYCSTLDGTMTCGIASCE</sequence>
<reference evidence="1" key="1">
    <citation type="submission" date="2020-03" db="EMBL/GenBank/DDBJ databases">
        <title>The deep terrestrial virosphere.</title>
        <authorList>
            <person name="Holmfeldt K."/>
            <person name="Nilsson E."/>
            <person name="Simone D."/>
            <person name="Lopez-Fernandez M."/>
            <person name="Wu X."/>
            <person name="de Brujin I."/>
            <person name="Lundin D."/>
            <person name="Andersson A."/>
            <person name="Bertilsson S."/>
            <person name="Dopson M."/>
        </authorList>
    </citation>
    <scope>NUCLEOTIDE SEQUENCE</scope>
    <source>
        <strain evidence="1">TM448A00804</strain>
        <strain evidence="2">TM448B01250</strain>
    </source>
</reference>
<dbReference type="AlphaFoldDB" id="A0A6H1ZL72"/>
<gene>
    <name evidence="1" type="ORF">TM448A00804_0033</name>
    <name evidence="2" type="ORF">TM448B01250_0022</name>
</gene>
<proteinExistence type="predicted"/>
<evidence type="ECO:0000313" key="2">
    <source>
        <dbReference type="EMBL" id="QJH98234.1"/>
    </source>
</evidence>
<dbReference type="EMBL" id="MT144722">
    <property type="protein sequence ID" value="QJH98234.1"/>
    <property type="molecule type" value="Genomic_DNA"/>
</dbReference>
<dbReference type="EMBL" id="MT144067">
    <property type="protein sequence ID" value="QJA48015.1"/>
    <property type="molecule type" value="Genomic_DNA"/>
</dbReference>